<organism evidence="1 2">
    <name type="scientific">Alligator mississippiensis</name>
    <name type="common">American alligator</name>
    <dbReference type="NCBI Taxonomy" id="8496"/>
    <lineage>
        <taxon>Eukaryota</taxon>
        <taxon>Metazoa</taxon>
        <taxon>Chordata</taxon>
        <taxon>Craniata</taxon>
        <taxon>Vertebrata</taxon>
        <taxon>Euteleostomi</taxon>
        <taxon>Archelosauria</taxon>
        <taxon>Archosauria</taxon>
        <taxon>Crocodylia</taxon>
        <taxon>Alligatoridae</taxon>
        <taxon>Alligatorinae</taxon>
        <taxon>Alligator</taxon>
    </lineage>
</organism>
<dbReference type="PANTHER" id="PTHR38323">
    <property type="entry name" value="PROTEIN HEATR9"/>
    <property type="match status" value="1"/>
</dbReference>
<keyword evidence="2" id="KW-1185">Reference proteome</keyword>
<dbReference type="SUPFAM" id="SSF48371">
    <property type="entry name" value="ARM repeat"/>
    <property type="match status" value="1"/>
</dbReference>
<gene>
    <name evidence="1" type="primary">HEATR9-1</name>
    <name evidence="1" type="ORF">Y1Q_0016449</name>
</gene>
<comment type="caution">
    <text evidence="1">The sequence shown here is derived from an EMBL/GenBank/DDBJ whole genome shotgun (WGS) entry which is preliminary data.</text>
</comment>
<protein>
    <submittedName>
        <fullName evidence="1">Protein HEATR9 isoform C</fullName>
    </submittedName>
</protein>
<dbReference type="InterPro" id="IPR011989">
    <property type="entry name" value="ARM-like"/>
</dbReference>
<dbReference type="InterPro" id="IPR016024">
    <property type="entry name" value="ARM-type_fold"/>
</dbReference>
<accession>A0A151N2P3</accession>
<dbReference type="Gene3D" id="1.25.10.10">
    <property type="entry name" value="Leucine-rich Repeat Variant"/>
    <property type="match status" value="2"/>
</dbReference>
<name>A0A151N2P3_ALLMI</name>
<evidence type="ECO:0000313" key="1">
    <source>
        <dbReference type="EMBL" id="KYO31093.1"/>
    </source>
</evidence>
<dbReference type="AlphaFoldDB" id="A0A151N2P3"/>
<dbReference type="PANTHER" id="PTHR38323:SF1">
    <property type="entry name" value="PROTEIN HEATR9"/>
    <property type="match status" value="1"/>
</dbReference>
<dbReference type="Proteomes" id="UP000050525">
    <property type="component" value="Unassembled WGS sequence"/>
</dbReference>
<dbReference type="EMBL" id="AKHW03004113">
    <property type="protein sequence ID" value="KYO31093.1"/>
    <property type="molecule type" value="Genomic_DNA"/>
</dbReference>
<proteinExistence type="predicted"/>
<reference evidence="1 2" key="1">
    <citation type="journal article" date="2012" name="Genome Biol.">
        <title>Sequencing three crocodilian genomes to illuminate the evolution of archosaurs and amniotes.</title>
        <authorList>
            <person name="St John J.A."/>
            <person name="Braun E.L."/>
            <person name="Isberg S.R."/>
            <person name="Miles L.G."/>
            <person name="Chong A.Y."/>
            <person name="Gongora J."/>
            <person name="Dalzell P."/>
            <person name="Moran C."/>
            <person name="Bed'hom B."/>
            <person name="Abzhanov A."/>
            <person name="Burgess S.C."/>
            <person name="Cooksey A.M."/>
            <person name="Castoe T.A."/>
            <person name="Crawford N.G."/>
            <person name="Densmore L.D."/>
            <person name="Drew J.C."/>
            <person name="Edwards S.V."/>
            <person name="Faircloth B.C."/>
            <person name="Fujita M.K."/>
            <person name="Greenwold M.J."/>
            <person name="Hoffmann F.G."/>
            <person name="Howard J.M."/>
            <person name="Iguchi T."/>
            <person name="Janes D.E."/>
            <person name="Khan S.Y."/>
            <person name="Kohno S."/>
            <person name="de Koning A.J."/>
            <person name="Lance S.L."/>
            <person name="McCarthy F.M."/>
            <person name="McCormack J.E."/>
            <person name="Merchant M.E."/>
            <person name="Peterson D.G."/>
            <person name="Pollock D.D."/>
            <person name="Pourmand N."/>
            <person name="Raney B.J."/>
            <person name="Roessler K.A."/>
            <person name="Sanford J.R."/>
            <person name="Sawyer R.H."/>
            <person name="Schmidt C.J."/>
            <person name="Triplett E.W."/>
            <person name="Tuberville T.D."/>
            <person name="Venegas-Anaya M."/>
            <person name="Howard J.T."/>
            <person name="Jarvis E.D."/>
            <person name="Guillette L.J.Jr."/>
            <person name="Glenn T.C."/>
            <person name="Green R.E."/>
            <person name="Ray D.A."/>
        </authorList>
    </citation>
    <scope>NUCLEOTIDE SEQUENCE [LARGE SCALE GENOMIC DNA]</scope>
    <source>
        <strain evidence="1">KSC_2009_1</strain>
    </source>
</reference>
<sequence>MGPMECAPDDWGKMFWVETRIALQHENCFEQVLPPRPRSIGKDQQELPVRRHFCHQNPDIFPLSPSTWRKTPFRQDPSQLSIVEKRGLVIPKQHSSYLIKADQMKLMMQSKKASSRMLISNFLKASHCLYPLKIKYVDNDPEINMWKRKRLQDLIGSLASSVEQEQVYAAQALGCLGETNELVLSALQNALQVCRSLPVRYEVTRSLVLLGCLEAAVVRELIGQLKRGSPMRRMDMLAALRVALHTWAAAPEFQRMLVAARSRLIQILEQLASSQGPTDDSSFSAAACLAYLDSSNPTARETLQRCLVLEDRKMKMQALILLVRYMKIASATIIQALLDQLCHSPVYKYRADSASLLSCIGLWRIQQEDLEDEVFMVLLEKLHCEPFLVVRQTVAMTVEVLHMKEQVWDIVENRLKEKCKVTRRQAVASLGALGLPNKQVFFTLLEMLETDSSEAVRIQVIKTFSILGMNKRHVLKSLLMKVDPKGPLGRECVKALRGLQKSPSTQRDPTLRDYEISQEVVTGVSPLASCVLRAGR</sequence>
<evidence type="ECO:0000313" key="2">
    <source>
        <dbReference type="Proteomes" id="UP000050525"/>
    </source>
</evidence>
<dbReference type="InterPro" id="IPR052873">
    <property type="entry name" value="HEATR9"/>
</dbReference>